<dbReference type="InterPro" id="IPR023346">
    <property type="entry name" value="Lysozyme-like_dom_sf"/>
</dbReference>
<dbReference type="AlphaFoldDB" id="A0A0F8Y4N3"/>
<evidence type="ECO:0000259" key="3">
    <source>
        <dbReference type="Pfam" id="PF01464"/>
    </source>
</evidence>
<sequence length="198" mass="22488">MPRGCNTELGNRLPTENCKPVSRAIMKNLTLIVLFFVITTVGLVFAKSPVFSEDENATDSPTLPLENRQKGGYDLRRVSFPTPAPEPPKTPELENLENETDPYYLLNHFSKEYGVDFELAYRIVECESNFDRYAKNGSSSAESFFQFIDKTFEETMTKMNLPTSTSKFDMPIAIEAGVWLLSQEGGESHWKSSEFCWL</sequence>
<dbReference type="Pfam" id="PF01464">
    <property type="entry name" value="SLT"/>
    <property type="match status" value="1"/>
</dbReference>
<gene>
    <name evidence="4" type="ORF">LCGC14_2942390</name>
</gene>
<proteinExistence type="predicted"/>
<dbReference type="EMBL" id="LAZR01059054">
    <property type="protein sequence ID" value="KKK68605.1"/>
    <property type="molecule type" value="Genomic_DNA"/>
</dbReference>
<accession>A0A0F8Y4N3</accession>
<reference evidence="4" key="1">
    <citation type="journal article" date="2015" name="Nature">
        <title>Complex archaea that bridge the gap between prokaryotes and eukaryotes.</title>
        <authorList>
            <person name="Spang A."/>
            <person name="Saw J.H."/>
            <person name="Jorgensen S.L."/>
            <person name="Zaremba-Niedzwiedzka K."/>
            <person name="Martijn J."/>
            <person name="Lind A.E."/>
            <person name="van Eijk R."/>
            <person name="Schleper C."/>
            <person name="Guy L."/>
            <person name="Ettema T.J."/>
        </authorList>
    </citation>
    <scope>NUCLEOTIDE SEQUENCE</scope>
</reference>
<feature type="transmembrane region" description="Helical" evidence="2">
    <location>
        <begin position="29"/>
        <end position="46"/>
    </location>
</feature>
<evidence type="ECO:0000256" key="1">
    <source>
        <dbReference type="SAM" id="MobiDB-lite"/>
    </source>
</evidence>
<dbReference type="SUPFAM" id="SSF53955">
    <property type="entry name" value="Lysozyme-like"/>
    <property type="match status" value="1"/>
</dbReference>
<dbReference type="InterPro" id="IPR008258">
    <property type="entry name" value="Transglycosylase_SLT_dom_1"/>
</dbReference>
<dbReference type="Gene3D" id="1.10.530.10">
    <property type="match status" value="1"/>
</dbReference>
<protein>
    <recommendedName>
        <fullName evidence="3">Transglycosylase SLT domain-containing protein</fullName>
    </recommendedName>
</protein>
<comment type="caution">
    <text evidence="4">The sequence shown here is derived from an EMBL/GenBank/DDBJ whole genome shotgun (WGS) entry which is preliminary data.</text>
</comment>
<keyword evidence="2" id="KW-0472">Membrane</keyword>
<name>A0A0F8Y4N3_9ZZZZ</name>
<feature type="domain" description="Transglycosylase SLT" evidence="3">
    <location>
        <begin position="110"/>
        <end position="183"/>
    </location>
</feature>
<organism evidence="4">
    <name type="scientific">marine sediment metagenome</name>
    <dbReference type="NCBI Taxonomy" id="412755"/>
    <lineage>
        <taxon>unclassified sequences</taxon>
        <taxon>metagenomes</taxon>
        <taxon>ecological metagenomes</taxon>
    </lineage>
</organism>
<evidence type="ECO:0000313" key="4">
    <source>
        <dbReference type="EMBL" id="KKK68605.1"/>
    </source>
</evidence>
<feature type="region of interest" description="Disordered" evidence="1">
    <location>
        <begin position="75"/>
        <end position="95"/>
    </location>
</feature>
<keyword evidence="2" id="KW-1133">Transmembrane helix</keyword>
<keyword evidence="2" id="KW-0812">Transmembrane</keyword>
<evidence type="ECO:0000256" key="2">
    <source>
        <dbReference type="SAM" id="Phobius"/>
    </source>
</evidence>